<protein>
    <submittedName>
        <fullName evidence="2">Uncharacterized protein</fullName>
    </submittedName>
</protein>
<feature type="region of interest" description="Disordered" evidence="1">
    <location>
        <begin position="230"/>
        <end position="257"/>
    </location>
</feature>
<evidence type="ECO:0000256" key="1">
    <source>
        <dbReference type="SAM" id="MobiDB-lite"/>
    </source>
</evidence>
<comment type="caution">
    <text evidence="2">The sequence shown here is derived from an EMBL/GenBank/DDBJ whole genome shotgun (WGS) entry which is preliminary data.</text>
</comment>
<sequence length="380" mass="41859">MACLRFSTTARHDPRFRALSLAERAVLLALLCVEREEGAIPAPSLALAVDVSDGDLALLESVLEKSVTLGLLVRDGASYRSHAWYRAARYPSDLPEATRERKRRSRARDVTSVTSVSRDVTSGHERVTTCHERVTSASRASHEGEAEVRLHDAENTTTATGASADVTSVTSMSRDVTSESRAVTSASRGEREPRRDEENGVAGEQARVRRARGRRKNVIVQDILSLLDESETNENEKNERKRPSVVSGGAPPSRSSPQWDVWVAHCRALGCLDATGAPPPFPDDAERNRQLSIAARLVRRGFTADDVAACTEHLRATRRVTTPDLRRVEAEIAAWKMAEQARRSDLGTVVAFPSWRRGVSRSFDIAMETLLKLEREARGS</sequence>
<feature type="compositionally biased region" description="Basic and acidic residues" evidence="1">
    <location>
        <begin position="121"/>
        <end position="154"/>
    </location>
</feature>
<reference evidence="2" key="1">
    <citation type="journal article" date="2020" name="mSystems">
        <title>Genome- and Community-Level Interaction Insights into Carbon Utilization and Element Cycling Functions of Hydrothermarchaeota in Hydrothermal Sediment.</title>
        <authorList>
            <person name="Zhou Z."/>
            <person name="Liu Y."/>
            <person name="Xu W."/>
            <person name="Pan J."/>
            <person name="Luo Z.H."/>
            <person name="Li M."/>
        </authorList>
    </citation>
    <scope>NUCLEOTIDE SEQUENCE [LARGE SCALE GENOMIC DNA]</scope>
    <source>
        <strain evidence="2">SpSt-192</strain>
    </source>
</reference>
<accession>A0A7C3AAQ4</accession>
<gene>
    <name evidence="2" type="ORF">ENP13_05250</name>
</gene>
<proteinExistence type="predicted"/>
<name>A0A7C3AAQ4_9BACT</name>
<dbReference type="AlphaFoldDB" id="A0A7C3AAQ4"/>
<feature type="compositionally biased region" description="Low complexity" evidence="1">
    <location>
        <begin position="110"/>
        <end position="120"/>
    </location>
</feature>
<feature type="region of interest" description="Disordered" evidence="1">
    <location>
        <begin position="95"/>
        <end position="212"/>
    </location>
</feature>
<feature type="compositionally biased region" description="Polar residues" evidence="1">
    <location>
        <begin position="155"/>
        <end position="187"/>
    </location>
</feature>
<evidence type="ECO:0000313" key="2">
    <source>
        <dbReference type="EMBL" id="HEX70633.1"/>
    </source>
</evidence>
<organism evidence="2">
    <name type="scientific">Thermorudis sp</name>
    <dbReference type="NCBI Taxonomy" id="1969470"/>
    <lineage>
        <taxon>Bacteria</taxon>
        <taxon>Pseudomonadati</taxon>
        <taxon>Thermomicrobiota</taxon>
        <taxon>Thermomicrobia</taxon>
        <taxon>Thermomicrobia incertae sedis</taxon>
        <taxon>Thermorudis</taxon>
    </lineage>
</organism>
<dbReference type="EMBL" id="DSID01000402">
    <property type="protein sequence ID" value="HEX70633.1"/>
    <property type="molecule type" value="Genomic_DNA"/>
</dbReference>
<feature type="compositionally biased region" description="Basic and acidic residues" evidence="1">
    <location>
        <begin position="188"/>
        <end position="198"/>
    </location>
</feature>